<feature type="transmembrane region" description="Helical" evidence="1">
    <location>
        <begin position="6"/>
        <end position="21"/>
    </location>
</feature>
<feature type="transmembrane region" description="Helical" evidence="1">
    <location>
        <begin position="94"/>
        <end position="112"/>
    </location>
</feature>
<sequence>MDHTTNTNLVITAVVLVWLLSRQLTERPLREKSPIGLVLVVIGAVETAGYATSRPLSGHDAGMLAASLAVGVLLAAVRAFTVRLSLKGDTVMRQGNLATAALWIAGLGQHFLIDTTVAAGLGAVTVLLYFGVVLLAQQQVLAARARGGALAR</sequence>
<name>A0ABQ2USG3_9ACTN</name>
<gene>
    <name evidence="2" type="ORF">GCM10010211_08910</name>
</gene>
<proteinExistence type="predicted"/>
<accession>A0ABQ2USG3</accession>
<reference evidence="3" key="1">
    <citation type="journal article" date="2019" name="Int. J. Syst. Evol. Microbiol.">
        <title>The Global Catalogue of Microorganisms (GCM) 10K type strain sequencing project: providing services to taxonomists for standard genome sequencing and annotation.</title>
        <authorList>
            <consortium name="The Broad Institute Genomics Platform"/>
            <consortium name="The Broad Institute Genome Sequencing Center for Infectious Disease"/>
            <person name="Wu L."/>
            <person name="Ma J."/>
        </authorList>
    </citation>
    <scope>NUCLEOTIDE SEQUENCE [LARGE SCALE GENOMIC DNA]</scope>
    <source>
        <strain evidence="3">JCM 3399</strain>
    </source>
</reference>
<evidence type="ECO:0000313" key="3">
    <source>
        <dbReference type="Proteomes" id="UP000654471"/>
    </source>
</evidence>
<feature type="transmembrane region" description="Helical" evidence="1">
    <location>
        <begin position="63"/>
        <end position="82"/>
    </location>
</feature>
<dbReference type="RefSeq" id="WP_189296534.1">
    <property type="nucleotide sequence ID" value="NZ_BMRP01000002.1"/>
</dbReference>
<protein>
    <recommendedName>
        <fullName evidence="4">DUF1453 domain-containing protein</fullName>
    </recommendedName>
</protein>
<evidence type="ECO:0000313" key="2">
    <source>
        <dbReference type="EMBL" id="GGU47284.1"/>
    </source>
</evidence>
<comment type="caution">
    <text evidence="2">The sequence shown here is derived from an EMBL/GenBank/DDBJ whole genome shotgun (WGS) entry which is preliminary data.</text>
</comment>
<keyword evidence="3" id="KW-1185">Reference proteome</keyword>
<dbReference type="Proteomes" id="UP000654471">
    <property type="component" value="Unassembled WGS sequence"/>
</dbReference>
<keyword evidence="1" id="KW-0812">Transmembrane</keyword>
<organism evidence="2 3">
    <name type="scientific">Streptomyces albospinus</name>
    <dbReference type="NCBI Taxonomy" id="285515"/>
    <lineage>
        <taxon>Bacteria</taxon>
        <taxon>Bacillati</taxon>
        <taxon>Actinomycetota</taxon>
        <taxon>Actinomycetes</taxon>
        <taxon>Kitasatosporales</taxon>
        <taxon>Streptomycetaceae</taxon>
        <taxon>Streptomyces</taxon>
    </lineage>
</organism>
<evidence type="ECO:0000256" key="1">
    <source>
        <dbReference type="SAM" id="Phobius"/>
    </source>
</evidence>
<feature type="transmembrane region" description="Helical" evidence="1">
    <location>
        <begin position="33"/>
        <end position="51"/>
    </location>
</feature>
<keyword evidence="1" id="KW-0472">Membrane</keyword>
<evidence type="ECO:0008006" key="4">
    <source>
        <dbReference type="Google" id="ProtNLM"/>
    </source>
</evidence>
<dbReference type="EMBL" id="BMRP01000002">
    <property type="protein sequence ID" value="GGU47284.1"/>
    <property type="molecule type" value="Genomic_DNA"/>
</dbReference>
<keyword evidence="1" id="KW-1133">Transmembrane helix</keyword>
<feature type="transmembrane region" description="Helical" evidence="1">
    <location>
        <begin position="118"/>
        <end position="136"/>
    </location>
</feature>